<evidence type="ECO:0000256" key="6">
    <source>
        <dbReference type="PIRNR" id="PIRNR003101"/>
    </source>
</evidence>
<protein>
    <recommendedName>
        <fullName evidence="5 6">Cell division protein FtsA</fullName>
    </recommendedName>
</protein>
<evidence type="ECO:0000256" key="1">
    <source>
        <dbReference type="ARBA" id="ARBA00022475"/>
    </source>
</evidence>
<dbReference type="GO" id="GO:0032153">
    <property type="term" value="C:cell division site"/>
    <property type="evidence" value="ECO:0007669"/>
    <property type="project" value="UniProtKB-UniRule"/>
</dbReference>
<dbReference type="InterPro" id="IPR003494">
    <property type="entry name" value="SHS2_FtsA"/>
</dbReference>
<evidence type="ECO:0000259" key="7">
    <source>
        <dbReference type="SMART" id="SM00842"/>
    </source>
</evidence>
<organism evidence="8 9">
    <name type="scientific">Colwellia ponticola</name>
    <dbReference type="NCBI Taxonomy" id="2304625"/>
    <lineage>
        <taxon>Bacteria</taxon>
        <taxon>Pseudomonadati</taxon>
        <taxon>Pseudomonadota</taxon>
        <taxon>Gammaproteobacteria</taxon>
        <taxon>Alteromonadales</taxon>
        <taxon>Colwelliaceae</taxon>
        <taxon>Colwellia</taxon>
    </lineage>
</organism>
<comment type="caution">
    <text evidence="8">The sequence shown here is derived from an EMBL/GenBank/DDBJ whole genome shotgun (WGS) entry which is preliminary data.</text>
</comment>
<dbReference type="Proteomes" id="UP000307702">
    <property type="component" value="Unassembled WGS sequence"/>
</dbReference>
<dbReference type="CDD" id="cd24048">
    <property type="entry name" value="ASKHA_NBD_FtsA"/>
    <property type="match status" value="1"/>
</dbReference>
<comment type="similarity">
    <text evidence="5 6">Belongs to the FtsA/MreB family.</text>
</comment>
<dbReference type="Pfam" id="PF02491">
    <property type="entry name" value="SHS2_FTSA"/>
    <property type="match status" value="1"/>
</dbReference>
<dbReference type="InterPro" id="IPR020823">
    <property type="entry name" value="Cell_div_FtsA"/>
</dbReference>
<accession>A0A8H2JSJ6</accession>
<dbReference type="PANTHER" id="PTHR32432:SF4">
    <property type="entry name" value="CELL DIVISION PROTEIN FTSA"/>
    <property type="match status" value="1"/>
</dbReference>
<dbReference type="PANTHER" id="PTHR32432">
    <property type="entry name" value="CELL DIVISION PROTEIN FTSA-RELATED"/>
    <property type="match status" value="1"/>
</dbReference>
<dbReference type="NCBIfam" id="NF007009">
    <property type="entry name" value="PRK09472.1"/>
    <property type="match status" value="1"/>
</dbReference>
<keyword evidence="4 5" id="KW-0131">Cell cycle</keyword>
<dbReference type="NCBIfam" id="TIGR01174">
    <property type="entry name" value="ftsA"/>
    <property type="match status" value="1"/>
</dbReference>
<evidence type="ECO:0000256" key="2">
    <source>
        <dbReference type="ARBA" id="ARBA00022618"/>
    </source>
</evidence>
<dbReference type="SMART" id="SM00842">
    <property type="entry name" value="FtsA"/>
    <property type="match status" value="1"/>
</dbReference>
<dbReference type="InterPro" id="IPR050696">
    <property type="entry name" value="FtsA/MreB"/>
</dbReference>
<dbReference type="GO" id="GO:0009898">
    <property type="term" value="C:cytoplasmic side of plasma membrane"/>
    <property type="evidence" value="ECO:0007669"/>
    <property type="project" value="UniProtKB-UniRule"/>
</dbReference>
<dbReference type="RefSeq" id="WP_138620270.1">
    <property type="nucleotide sequence ID" value="NZ_SZVP01000001.1"/>
</dbReference>
<keyword evidence="3 5" id="KW-0472">Membrane</keyword>
<name>A0A8H2JSJ6_9GAMM</name>
<dbReference type="FunFam" id="3.30.1490.110:FF:000001">
    <property type="entry name" value="Cell division protein FtsA"/>
    <property type="match status" value="1"/>
</dbReference>
<keyword evidence="1 5" id="KW-1003">Cell membrane</keyword>
<evidence type="ECO:0000256" key="5">
    <source>
        <dbReference type="HAMAP-Rule" id="MF_02033"/>
    </source>
</evidence>
<comment type="subunit">
    <text evidence="5">Self-interacts. Interacts with FtsZ.</text>
</comment>
<dbReference type="OrthoDB" id="9810567at2"/>
<sequence>MSKAAERKLVVGLDIGTSKISVAVGEITPDNQLSIIGVGNQPARGMDKGGVNDLNLVIQAIQRAINEAELMADCQISSIYLGISGKHISCQNENGMVPINDKEVNQEDIDNVIHTARSVPIAAERRMLHVLPQEYSIDCQDGIKSPIGMSGVRMEAKVHIVTCANDMAKNLVKCVERCDLTADQLIFSALASSYAVLTDDEKELGVCVVDMGAGTMDISVFTGGTLRHTAVIPVAGNQVTSDISKIFRTPLSHAEDIKVQYACALKHMVSMEDSIDVPSVGGRPARSMSRHTLSEVVEPRYQELFELIQEEVRESGLEDQIAAGYVLTGGTAKMEGVLEFAEEVFQMPVRIAKPLAVQGLKEYVNDPSYATVVGLLHYGMQATSQVENTKSKRESVGDIWSRIHAWFKGEF</sequence>
<comment type="subcellular location">
    <subcellularLocation>
        <location evidence="5">Cell membrane</location>
        <topology evidence="5">Peripheral membrane protein</topology>
        <orientation evidence="5">Cytoplasmic side</orientation>
    </subcellularLocation>
    <text evidence="5">Localizes to the Z ring in an FtsZ-dependent manner. Targeted to the membrane through a conserved C-terminal amphipathic helix.</text>
</comment>
<reference evidence="8 9" key="1">
    <citation type="submission" date="2019-05" db="EMBL/GenBank/DDBJ databases">
        <title>Colwellia ponticola sp. nov., isolated from seawater.</title>
        <authorList>
            <person name="Yoon J.-H."/>
        </authorList>
    </citation>
    <scope>NUCLEOTIDE SEQUENCE [LARGE SCALE GENOMIC DNA]</scope>
    <source>
        <strain evidence="8 9">OISW-25</strain>
    </source>
</reference>
<dbReference type="AlphaFoldDB" id="A0A8H2JSJ6"/>
<comment type="function">
    <text evidence="5 6">Cell division protein that is involved in the assembly of the Z ring. May serve as a membrane anchor for the Z ring.</text>
</comment>
<dbReference type="Gene3D" id="3.30.1490.110">
    <property type="match status" value="1"/>
</dbReference>
<proteinExistence type="inferred from homology"/>
<dbReference type="Gene3D" id="3.30.420.40">
    <property type="match status" value="2"/>
</dbReference>
<keyword evidence="9" id="KW-1185">Reference proteome</keyword>
<dbReference type="HAMAP" id="MF_02033">
    <property type="entry name" value="FtsA"/>
    <property type="match status" value="1"/>
</dbReference>
<evidence type="ECO:0000313" key="9">
    <source>
        <dbReference type="Proteomes" id="UP000307702"/>
    </source>
</evidence>
<dbReference type="SUPFAM" id="SSF53067">
    <property type="entry name" value="Actin-like ATPase domain"/>
    <property type="match status" value="2"/>
</dbReference>
<dbReference type="PIRSF" id="PIRSF003101">
    <property type="entry name" value="FtsA"/>
    <property type="match status" value="1"/>
</dbReference>
<evidence type="ECO:0000256" key="3">
    <source>
        <dbReference type="ARBA" id="ARBA00023136"/>
    </source>
</evidence>
<evidence type="ECO:0000256" key="4">
    <source>
        <dbReference type="ARBA" id="ARBA00023306"/>
    </source>
</evidence>
<dbReference type="InterPro" id="IPR043129">
    <property type="entry name" value="ATPase_NBD"/>
</dbReference>
<keyword evidence="2 5" id="KW-0132">Cell division</keyword>
<feature type="domain" description="SHS2" evidence="7">
    <location>
        <begin position="10"/>
        <end position="196"/>
    </location>
</feature>
<dbReference type="GO" id="GO:0043093">
    <property type="term" value="P:FtsZ-dependent cytokinesis"/>
    <property type="evidence" value="ECO:0007669"/>
    <property type="project" value="UniProtKB-UniRule"/>
</dbReference>
<dbReference type="Pfam" id="PF14450">
    <property type="entry name" value="FtsA"/>
    <property type="match status" value="2"/>
</dbReference>
<evidence type="ECO:0000313" key="8">
    <source>
        <dbReference type="EMBL" id="TMM47738.1"/>
    </source>
</evidence>
<gene>
    <name evidence="5 8" type="primary">ftsA</name>
    <name evidence="8" type="ORF">FCS21_01845</name>
</gene>
<dbReference type="EMBL" id="SZVP01000001">
    <property type="protein sequence ID" value="TMM47738.1"/>
    <property type="molecule type" value="Genomic_DNA"/>
</dbReference>